<evidence type="ECO:0000313" key="3">
    <source>
        <dbReference type="EMBL" id="MBB2997210.1"/>
    </source>
</evidence>
<keyword evidence="2" id="KW-0472">Membrane</keyword>
<evidence type="ECO:0008006" key="5">
    <source>
        <dbReference type="Google" id="ProtNLM"/>
    </source>
</evidence>
<feature type="transmembrane region" description="Helical" evidence="2">
    <location>
        <begin position="53"/>
        <end position="73"/>
    </location>
</feature>
<keyword evidence="2" id="KW-1133">Transmembrane helix</keyword>
<protein>
    <recommendedName>
        <fullName evidence="5">MFS transporter</fullName>
    </recommendedName>
</protein>
<keyword evidence="2" id="KW-0812">Transmembrane</keyword>
<name>A0A839QN64_9MICC</name>
<organism evidence="3 4">
    <name type="scientific">Paeniglutamicibacter cryotolerans</name>
    <dbReference type="NCBI Taxonomy" id="670079"/>
    <lineage>
        <taxon>Bacteria</taxon>
        <taxon>Bacillati</taxon>
        <taxon>Actinomycetota</taxon>
        <taxon>Actinomycetes</taxon>
        <taxon>Micrococcales</taxon>
        <taxon>Micrococcaceae</taxon>
        <taxon>Paeniglutamicibacter</taxon>
    </lineage>
</organism>
<dbReference type="AlphaFoldDB" id="A0A839QN64"/>
<sequence>MDFEYWSFALALLLNGIGMGLFAAPNRAGIMNSLPPNRRGVGGGMSTTFQNSAMVLSIGVFFSLMITGLARTLPATLASGLTAHGVSALDAERVAGLPPVSVLFASLLGYNPVQTLLGPVALAKLPTADAQYLTGRGFFPTLISGPFADGLAVAFDFAIIACLVAAVASALRGGKYAYGDEATVPASPGPSLAGTVPSDQVKEAPRSATPGSRQRPTSNDGPTSEMGDSAR</sequence>
<dbReference type="EMBL" id="JACHVS010000002">
    <property type="protein sequence ID" value="MBB2997210.1"/>
    <property type="molecule type" value="Genomic_DNA"/>
</dbReference>
<feature type="compositionally biased region" description="Polar residues" evidence="1">
    <location>
        <begin position="209"/>
        <end position="222"/>
    </location>
</feature>
<evidence type="ECO:0000256" key="1">
    <source>
        <dbReference type="SAM" id="MobiDB-lite"/>
    </source>
</evidence>
<feature type="transmembrane region" description="Helical" evidence="2">
    <location>
        <begin position="150"/>
        <end position="171"/>
    </location>
</feature>
<feature type="region of interest" description="Disordered" evidence="1">
    <location>
        <begin position="185"/>
        <end position="231"/>
    </location>
</feature>
<evidence type="ECO:0000313" key="4">
    <source>
        <dbReference type="Proteomes" id="UP000523000"/>
    </source>
</evidence>
<proteinExistence type="predicted"/>
<reference evidence="3 4" key="1">
    <citation type="submission" date="2020-08" db="EMBL/GenBank/DDBJ databases">
        <title>Sequencing the genomes of 1000 actinobacteria strains.</title>
        <authorList>
            <person name="Klenk H.-P."/>
        </authorList>
    </citation>
    <scope>NUCLEOTIDE SEQUENCE [LARGE SCALE GENOMIC DNA]</scope>
    <source>
        <strain evidence="3 4">DSM 22826</strain>
    </source>
</reference>
<gene>
    <name evidence="3" type="ORF">E9229_003457</name>
</gene>
<dbReference type="RefSeq" id="WP_221184689.1">
    <property type="nucleotide sequence ID" value="NZ_BAABGK010000040.1"/>
</dbReference>
<comment type="caution">
    <text evidence="3">The sequence shown here is derived from an EMBL/GenBank/DDBJ whole genome shotgun (WGS) entry which is preliminary data.</text>
</comment>
<accession>A0A839QN64</accession>
<feature type="transmembrane region" description="Helical" evidence="2">
    <location>
        <begin position="6"/>
        <end position="24"/>
    </location>
</feature>
<dbReference type="Proteomes" id="UP000523000">
    <property type="component" value="Unassembled WGS sequence"/>
</dbReference>
<evidence type="ECO:0000256" key="2">
    <source>
        <dbReference type="SAM" id="Phobius"/>
    </source>
</evidence>
<keyword evidence="4" id="KW-1185">Reference proteome</keyword>